<reference evidence="2 3" key="1">
    <citation type="journal article" date="2018" name="Genome Biol. Evol.">
        <title>Multiple Roots of Fruiting Body Formation in Amoebozoa.</title>
        <authorList>
            <person name="Hillmann F."/>
            <person name="Forbes G."/>
            <person name="Novohradska S."/>
            <person name="Ferling I."/>
            <person name="Riege K."/>
            <person name="Groth M."/>
            <person name="Westermann M."/>
            <person name="Marz M."/>
            <person name="Spaller T."/>
            <person name="Winckler T."/>
            <person name="Schaap P."/>
            <person name="Glockner G."/>
        </authorList>
    </citation>
    <scope>NUCLEOTIDE SEQUENCE [LARGE SCALE GENOMIC DNA]</scope>
    <source>
        <strain evidence="2 3">Jena</strain>
    </source>
</reference>
<dbReference type="InParanoid" id="A0A2P6MSF3"/>
<sequence length="144" mass="16840">MKRGRQIDLRTEEEIEWTTSEDFERRSSKRSFWIPSTLLFINSDMHVSDLHEDTRADTEELEGACPEAPDSYATRPPMRSMILSKNDETDSEVYLMSLCFLMQWTQGEDCNCWKCEKRTTSEDNLKRAMNSDPPTEMAVTRLKT</sequence>
<evidence type="ECO:0000313" key="2">
    <source>
        <dbReference type="EMBL" id="PRP74625.1"/>
    </source>
</evidence>
<organism evidence="2 3">
    <name type="scientific">Planoprotostelium fungivorum</name>
    <dbReference type="NCBI Taxonomy" id="1890364"/>
    <lineage>
        <taxon>Eukaryota</taxon>
        <taxon>Amoebozoa</taxon>
        <taxon>Evosea</taxon>
        <taxon>Variosea</taxon>
        <taxon>Cavosteliida</taxon>
        <taxon>Cavosteliaceae</taxon>
        <taxon>Planoprotostelium</taxon>
    </lineage>
</organism>
<keyword evidence="3" id="KW-1185">Reference proteome</keyword>
<feature type="region of interest" description="Disordered" evidence="1">
    <location>
        <begin position="52"/>
        <end position="77"/>
    </location>
</feature>
<proteinExistence type="predicted"/>
<gene>
    <name evidence="2" type="ORF">PROFUN_03547</name>
</gene>
<evidence type="ECO:0000313" key="3">
    <source>
        <dbReference type="Proteomes" id="UP000241769"/>
    </source>
</evidence>
<evidence type="ECO:0000256" key="1">
    <source>
        <dbReference type="SAM" id="MobiDB-lite"/>
    </source>
</evidence>
<dbReference type="Proteomes" id="UP000241769">
    <property type="component" value="Unassembled WGS sequence"/>
</dbReference>
<comment type="caution">
    <text evidence="2">The sequence shown here is derived from an EMBL/GenBank/DDBJ whole genome shotgun (WGS) entry which is preliminary data.</text>
</comment>
<protein>
    <submittedName>
        <fullName evidence="2">Uncharacterized protein</fullName>
    </submittedName>
</protein>
<name>A0A2P6MSF3_9EUKA</name>
<dbReference type="AlphaFoldDB" id="A0A2P6MSF3"/>
<accession>A0A2P6MSF3</accession>
<dbReference type="EMBL" id="MDYQ01000448">
    <property type="protein sequence ID" value="PRP74625.1"/>
    <property type="molecule type" value="Genomic_DNA"/>
</dbReference>